<dbReference type="EMBL" id="JADCKL010000001">
    <property type="protein sequence ID" value="MBE5062189.1"/>
    <property type="molecule type" value="Genomic_DNA"/>
</dbReference>
<evidence type="ECO:0000313" key="1">
    <source>
        <dbReference type="EMBL" id="MBE5062189.1"/>
    </source>
</evidence>
<name>A0ABR9RGU1_9FIRM</name>
<dbReference type="Pfam" id="PF09719">
    <property type="entry name" value="C_GCAxxG_C_C"/>
    <property type="match status" value="1"/>
</dbReference>
<dbReference type="Proteomes" id="UP000758652">
    <property type="component" value="Unassembled WGS sequence"/>
</dbReference>
<reference evidence="1 2" key="1">
    <citation type="submission" date="2020-10" db="EMBL/GenBank/DDBJ databases">
        <title>ChiBAC.</title>
        <authorList>
            <person name="Zenner C."/>
            <person name="Hitch T.C.A."/>
            <person name="Clavel T."/>
        </authorList>
    </citation>
    <scope>NUCLEOTIDE SEQUENCE [LARGE SCALE GENOMIC DNA]</scope>
    <source>
        <strain evidence="1 2">DSM 108991</strain>
    </source>
</reference>
<sequence length="164" mass="18649">MRLSSCIHRRRQKRKRKERSKVEELRLREKAAENFNKIYNCCQSVACTVCEKYGVSREDMFRLTEGFGSGIGGLKDTCGAVMGMFLIISLANSAGDMEDPTRTKLDTYAKFQEAAELFKEKRGSLYCRDLKTEDGPQPLPCCMACVEDAAQILEELLKKWEIVS</sequence>
<keyword evidence="2" id="KW-1185">Reference proteome</keyword>
<dbReference type="InterPro" id="IPR010181">
    <property type="entry name" value="CGCAxxGCC_motif"/>
</dbReference>
<accession>A0ABR9RGU1</accession>
<gene>
    <name evidence="1" type="ORF">INF30_02735</name>
</gene>
<organism evidence="1 2">
    <name type="scientific">Claveliimonas monacensis</name>
    <dbReference type="NCBI Taxonomy" id="2779351"/>
    <lineage>
        <taxon>Bacteria</taxon>
        <taxon>Bacillati</taxon>
        <taxon>Bacillota</taxon>
        <taxon>Clostridia</taxon>
        <taxon>Lachnospirales</taxon>
        <taxon>Lachnospiraceae</taxon>
        <taxon>Claveliimonas</taxon>
    </lineage>
</organism>
<dbReference type="NCBIfam" id="TIGR01909">
    <property type="entry name" value="C_GCAxxG_C_C"/>
    <property type="match status" value="1"/>
</dbReference>
<proteinExistence type="predicted"/>
<comment type="caution">
    <text evidence="1">The sequence shown here is derived from an EMBL/GenBank/DDBJ whole genome shotgun (WGS) entry which is preliminary data.</text>
</comment>
<evidence type="ECO:0000313" key="2">
    <source>
        <dbReference type="Proteomes" id="UP000758652"/>
    </source>
</evidence>
<protein>
    <submittedName>
        <fullName evidence="1">C_GCAxxG_C_C family protein</fullName>
    </submittedName>
</protein>